<evidence type="ECO:0000256" key="6">
    <source>
        <dbReference type="ARBA" id="ARBA00023125"/>
    </source>
</evidence>
<feature type="region of interest" description="Disordered" evidence="9">
    <location>
        <begin position="347"/>
        <end position="371"/>
    </location>
</feature>
<feature type="region of interest" description="Disordered" evidence="9">
    <location>
        <begin position="409"/>
        <end position="461"/>
    </location>
</feature>
<evidence type="ECO:0000256" key="7">
    <source>
        <dbReference type="ARBA" id="ARBA00023242"/>
    </source>
</evidence>
<dbReference type="Gene3D" id="3.30.160.60">
    <property type="entry name" value="Classic Zinc Finger"/>
    <property type="match status" value="4"/>
</dbReference>
<keyword evidence="5" id="KW-0862">Zinc</keyword>
<dbReference type="PROSITE" id="PS50157">
    <property type="entry name" value="ZINC_FINGER_C2H2_2"/>
    <property type="match status" value="3"/>
</dbReference>
<keyword evidence="2" id="KW-0479">Metal-binding</keyword>
<evidence type="ECO:0000256" key="9">
    <source>
        <dbReference type="SAM" id="MobiDB-lite"/>
    </source>
</evidence>
<evidence type="ECO:0000313" key="11">
    <source>
        <dbReference type="Proteomes" id="UP000695022"/>
    </source>
</evidence>
<feature type="domain" description="C2H2-type" evidence="10">
    <location>
        <begin position="152"/>
        <end position="175"/>
    </location>
</feature>
<proteinExistence type="predicted"/>
<evidence type="ECO:0000259" key="10">
    <source>
        <dbReference type="PROSITE" id="PS50157"/>
    </source>
</evidence>
<feature type="compositionally biased region" description="Polar residues" evidence="9">
    <location>
        <begin position="206"/>
        <end position="219"/>
    </location>
</feature>
<protein>
    <submittedName>
        <fullName evidence="12">Zinc finger protein Eos-like isoform X1</fullName>
    </submittedName>
</protein>
<feature type="domain" description="C2H2-type" evidence="10">
    <location>
        <begin position="69"/>
        <end position="96"/>
    </location>
</feature>
<evidence type="ECO:0000256" key="8">
    <source>
        <dbReference type="PROSITE-ProRule" id="PRU00042"/>
    </source>
</evidence>
<dbReference type="InterPro" id="IPR036236">
    <property type="entry name" value="Znf_C2H2_sf"/>
</dbReference>
<keyword evidence="11" id="KW-1185">Reference proteome</keyword>
<feature type="compositionally biased region" description="Low complexity" evidence="9">
    <location>
        <begin position="350"/>
        <end position="364"/>
    </location>
</feature>
<evidence type="ECO:0000256" key="2">
    <source>
        <dbReference type="ARBA" id="ARBA00022723"/>
    </source>
</evidence>
<evidence type="ECO:0000256" key="1">
    <source>
        <dbReference type="ARBA" id="ARBA00004123"/>
    </source>
</evidence>
<keyword evidence="3" id="KW-0677">Repeat</keyword>
<keyword evidence="4 8" id="KW-0863">Zinc-finger</keyword>
<feature type="compositionally biased region" description="Basic and acidic residues" evidence="9">
    <location>
        <begin position="269"/>
        <end position="282"/>
    </location>
</feature>
<evidence type="ECO:0000256" key="5">
    <source>
        <dbReference type="ARBA" id="ARBA00022833"/>
    </source>
</evidence>
<feature type="compositionally biased region" description="Low complexity" evidence="9">
    <location>
        <begin position="434"/>
        <end position="461"/>
    </location>
</feature>
<name>A0ABM1E4G6_PRICU</name>
<evidence type="ECO:0000256" key="3">
    <source>
        <dbReference type="ARBA" id="ARBA00022737"/>
    </source>
</evidence>
<dbReference type="Pfam" id="PF00096">
    <property type="entry name" value="zf-C2H2"/>
    <property type="match status" value="1"/>
</dbReference>
<keyword evidence="6" id="KW-0238">DNA-binding</keyword>
<dbReference type="RefSeq" id="XP_014667087.1">
    <property type="nucleotide sequence ID" value="XM_014811601.1"/>
</dbReference>
<sequence length="527" mass="58578">MLVSRHAWSGYIISSSKKRSLLGMLDHMFEQEYEVMAEPESELQPQAVLSEVPVETEDGDKTVQQRMVYMCPYCSYKAPYGRTVKVHMRVHTGERPYVCRLCGMAFTQSNNLNRHMVTHSTGKNFSCTICSFTSRRKETLRAHFSKHLLHETKCLLCGRQFDEPTQLRLHYQYAHHIPTKIKHRRMFTTMSDSTVASCDVSQSKAVESDTEQIGVTPSHMQGDISAHTSRSGEQDGEDFLQAECQDAVITFPEPTSGSERDIKVEVSAEDVREDTVVPREQGESADDYPWPMHAGGSSGGGQRQCRPGDDDSCREVETIDDDDDGVCVGEANVKQGMNVTKDHRFRQKRATTVAASSSTTMHTSPRMRSQDSCHIYGTLQPSSAPRKSSQQNLMGGQQLMYQGTSPIQQHGSALATIGRREHHHSSDSIHGAPSHASSQGSESESMTSPAPSVHIPASPVAPSSSTVHNPALFACHTCEVYFMDHVMFTIHMGCHGYRNPLECNICGYKSKDKYDFASHIARGLHVT</sequence>
<evidence type="ECO:0000313" key="12">
    <source>
        <dbReference type="RefSeq" id="XP_014667087.1"/>
    </source>
</evidence>
<dbReference type="SMART" id="SM00355">
    <property type="entry name" value="ZnF_C2H2"/>
    <property type="match status" value="6"/>
</dbReference>
<dbReference type="PANTHER" id="PTHR24404">
    <property type="entry name" value="ZINC FINGER PROTEIN"/>
    <property type="match status" value="1"/>
</dbReference>
<dbReference type="SUPFAM" id="SSF57667">
    <property type="entry name" value="beta-beta-alpha zinc fingers"/>
    <property type="match status" value="3"/>
</dbReference>
<dbReference type="PROSITE" id="PS00028">
    <property type="entry name" value="ZINC_FINGER_C2H2_1"/>
    <property type="match status" value="2"/>
</dbReference>
<keyword evidence="7" id="KW-0539">Nucleus</keyword>
<dbReference type="PANTHER" id="PTHR24404:SF113">
    <property type="entry name" value="C2H2-TYPE DOMAIN-CONTAINING PROTEIN"/>
    <property type="match status" value="1"/>
</dbReference>
<accession>A0ABM1E4G6</accession>
<dbReference type="InterPro" id="IPR013087">
    <property type="entry name" value="Znf_C2H2_type"/>
</dbReference>
<comment type="subcellular location">
    <subcellularLocation>
        <location evidence="1">Nucleus</location>
    </subcellularLocation>
</comment>
<evidence type="ECO:0000256" key="4">
    <source>
        <dbReference type="ARBA" id="ARBA00022771"/>
    </source>
</evidence>
<dbReference type="GeneID" id="106808755"/>
<gene>
    <name evidence="12" type="primary">LOC106808755</name>
</gene>
<feature type="region of interest" description="Disordered" evidence="9">
    <location>
        <begin position="206"/>
        <end position="236"/>
    </location>
</feature>
<reference evidence="12" key="1">
    <citation type="submission" date="2025-08" db="UniProtKB">
        <authorList>
            <consortium name="RefSeq"/>
        </authorList>
    </citation>
    <scope>IDENTIFICATION</scope>
</reference>
<organism evidence="11 12">
    <name type="scientific">Priapulus caudatus</name>
    <name type="common">Priapulid worm</name>
    <dbReference type="NCBI Taxonomy" id="37621"/>
    <lineage>
        <taxon>Eukaryota</taxon>
        <taxon>Metazoa</taxon>
        <taxon>Ecdysozoa</taxon>
        <taxon>Scalidophora</taxon>
        <taxon>Priapulida</taxon>
        <taxon>Priapulimorpha</taxon>
        <taxon>Priapulimorphida</taxon>
        <taxon>Priapulidae</taxon>
        <taxon>Priapulus</taxon>
    </lineage>
</organism>
<dbReference type="InterPro" id="IPR050589">
    <property type="entry name" value="Ikaros_C2H2-ZF"/>
</dbReference>
<dbReference type="Proteomes" id="UP000695022">
    <property type="component" value="Unplaced"/>
</dbReference>
<feature type="domain" description="C2H2-type" evidence="10">
    <location>
        <begin position="97"/>
        <end position="124"/>
    </location>
</feature>
<feature type="region of interest" description="Disordered" evidence="9">
    <location>
        <begin position="269"/>
        <end position="312"/>
    </location>
</feature>